<dbReference type="Proteomes" id="UP000703269">
    <property type="component" value="Unassembled WGS sequence"/>
</dbReference>
<accession>A0A9P3G9B9</accession>
<comment type="caution">
    <text evidence="2">The sequence shown here is derived from an EMBL/GenBank/DDBJ whole genome shotgun (WGS) entry which is preliminary data.</text>
</comment>
<dbReference type="OrthoDB" id="3350619at2759"/>
<name>A0A9P3G9B9_9APHY</name>
<dbReference type="Pfam" id="PF09792">
    <property type="entry name" value="But2"/>
    <property type="match status" value="1"/>
</dbReference>
<dbReference type="InterPro" id="IPR018620">
    <property type="entry name" value="Ubiquitin3-bd_protein_But2_C"/>
</dbReference>
<evidence type="ECO:0000313" key="2">
    <source>
        <dbReference type="EMBL" id="GJE91773.1"/>
    </source>
</evidence>
<evidence type="ECO:0000259" key="1">
    <source>
        <dbReference type="Pfam" id="PF09792"/>
    </source>
</evidence>
<keyword evidence="3" id="KW-1185">Reference proteome</keyword>
<organism evidence="2 3">
    <name type="scientific">Phanerochaete sordida</name>
    <dbReference type="NCBI Taxonomy" id="48140"/>
    <lineage>
        <taxon>Eukaryota</taxon>
        <taxon>Fungi</taxon>
        <taxon>Dikarya</taxon>
        <taxon>Basidiomycota</taxon>
        <taxon>Agaricomycotina</taxon>
        <taxon>Agaricomycetes</taxon>
        <taxon>Polyporales</taxon>
        <taxon>Phanerochaetaceae</taxon>
        <taxon>Phanerochaete</taxon>
    </lineage>
</organism>
<gene>
    <name evidence="2" type="ORF">PsYK624_079240</name>
</gene>
<reference evidence="2 3" key="1">
    <citation type="submission" date="2021-08" db="EMBL/GenBank/DDBJ databases">
        <title>Draft Genome Sequence of Phanerochaete sordida strain YK-624.</title>
        <authorList>
            <person name="Mori T."/>
            <person name="Dohra H."/>
            <person name="Suzuki T."/>
            <person name="Kawagishi H."/>
            <person name="Hirai H."/>
        </authorList>
    </citation>
    <scope>NUCLEOTIDE SEQUENCE [LARGE SCALE GENOMIC DNA]</scope>
    <source>
        <strain evidence="2 3">YK-624</strain>
    </source>
</reference>
<proteinExistence type="predicted"/>
<dbReference type="AlphaFoldDB" id="A0A9P3G9B9"/>
<protein>
    <recommendedName>
        <fullName evidence="1">Ubiquitin 3 binding protein But2 C-terminal domain-containing protein</fullName>
    </recommendedName>
</protein>
<evidence type="ECO:0000313" key="3">
    <source>
        <dbReference type="Proteomes" id="UP000703269"/>
    </source>
</evidence>
<dbReference type="EMBL" id="BPQB01000023">
    <property type="protein sequence ID" value="GJE91773.1"/>
    <property type="molecule type" value="Genomic_DNA"/>
</dbReference>
<feature type="domain" description="Ubiquitin 3 binding protein But2 C-terminal" evidence="1">
    <location>
        <begin position="158"/>
        <end position="264"/>
    </location>
</feature>
<sequence length="294" mass="32683">MAAALSVFDATSSSFGLWQLSMKFSTKAYKPLPQEDGVDEKVDRDSARSWIPRRFEIWAVLVSLLCTVLNVTLFFSDPSSPSVSTSKSIRLPRPNQYIGLERVNRKYLNATPPDPIVTFGLVLTQVSSMRPQYVFPVDTHRTFLPTVGTVSADDKPFVVNSTISSIAQFRVRDWGMELCQLVVALPSDAAAANVTLSAPSVDVDVWALDADDYDFLDVHTLSWKTRPRRRDAVPAATLALRAGEKAVTEKFACRRDAILSFEFACRPGEPCVVDFWQDGVSLLLGMYMIQYATI</sequence>